<dbReference type="AlphaFoldDB" id="A0A7T5UGZ1"/>
<sequence length="210" mass="23874">MSIQDGNGTDQFVKLDLLECETVLEEVNPALKGSHFHPATVTILANEPSFYPGYRFLDLADYETVPNIRKFVLYKPGHVVILNWTNEPIYALNEKAPIHLNEATVTDYVRFFFTYVRGRHGRFIITESVDDVMWRDEPPPAARKAIGKMLEPLHIVERSSGGGFRIVARMMFKDSLFKTTVNVQPNGLVNLSDEELLIEDMPVLDDTFGQ</sequence>
<organism evidence="1 2">
    <name type="scientific">Micavibrio aeruginosavorus</name>
    <dbReference type="NCBI Taxonomy" id="349221"/>
    <lineage>
        <taxon>Bacteria</taxon>
        <taxon>Pseudomonadati</taxon>
        <taxon>Bdellovibrionota</taxon>
        <taxon>Bdellovibrionia</taxon>
        <taxon>Bdellovibrionales</taxon>
        <taxon>Pseudobdellovibrionaceae</taxon>
        <taxon>Micavibrio</taxon>
    </lineage>
</organism>
<gene>
    <name evidence="1" type="ORF">HYS17_01025</name>
</gene>
<protein>
    <submittedName>
        <fullName evidence="1">Uncharacterized protein</fullName>
    </submittedName>
</protein>
<accession>A0A7T5UGZ1</accession>
<proteinExistence type="predicted"/>
<dbReference type="EMBL" id="CP066681">
    <property type="protein sequence ID" value="QQG36406.1"/>
    <property type="molecule type" value="Genomic_DNA"/>
</dbReference>
<evidence type="ECO:0000313" key="1">
    <source>
        <dbReference type="EMBL" id="QQG36406.1"/>
    </source>
</evidence>
<name>A0A7T5UGZ1_9BACT</name>
<evidence type="ECO:0000313" key="2">
    <source>
        <dbReference type="Proteomes" id="UP000595362"/>
    </source>
</evidence>
<dbReference type="Proteomes" id="UP000595362">
    <property type="component" value="Chromosome"/>
</dbReference>
<reference evidence="1 2" key="1">
    <citation type="submission" date="2020-07" db="EMBL/GenBank/DDBJ databases">
        <title>Huge and variable diversity of episymbiotic CPR bacteria and DPANN archaea in groundwater ecosystems.</title>
        <authorList>
            <person name="He C.Y."/>
            <person name="Keren R."/>
            <person name="Whittaker M."/>
            <person name="Farag I.F."/>
            <person name="Doudna J."/>
            <person name="Cate J.H.D."/>
            <person name="Banfield J.F."/>
        </authorList>
    </citation>
    <scope>NUCLEOTIDE SEQUENCE [LARGE SCALE GENOMIC DNA]</scope>
    <source>
        <strain evidence="1">NC_groundwater_70_Ag_B-0.1um_54_66</strain>
    </source>
</reference>